<keyword evidence="2" id="KW-0812">Transmembrane</keyword>
<evidence type="ECO:0000313" key="3">
    <source>
        <dbReference type="EMBL" id="KAK3245856.1"/>
    </source>
</evidence>
<feature type="transmembrane region" description="Helical" evidence="2">
    <location>
        <begin position="2494"/>
        <end position="2515"/>
    </location>
</feature>
<feature type="transmembrane region" description="Helical" evidence="2">
    <location>
        <begin position="2459"/>
        <end position="2488"/>
    </location>
</feature>
<organism evidence="3 4">
    <name type="scientific">Cymbomonas tetramitiformis</name>
    <dbReference type="NCBI Taxonomy" id="36881"/>
    <lineage>
        <taxon>Eukaryota</taxon>
        <taxon>Viridiplantae</taxon>
        <taxon>Chlorophyta</taxon>
        <taxon>Pyramimonadophyceae</taxon>
        <taxon>Pyramimonadales</taxon>
        <taxon>Pyramimonadaceae</taxon>
        <taxon>Cymbomonas</taxon>
    </lineage>
</organism>
<feature type="region of interest" description="Disordered" evidence="1">
    <location>
        <begin position="1"/>
        <end position="33"/>
    </location>
</feature>
<feature type="region of interest" description="Disordered" evidence="1">
    <location>
        <begin position="1290"/>
        <end position="1333"/>
    </location>
</feature>
<sequence>MSSIETFNAHTEDASTESGGEAEETVDTNTTESKSASLSATYEQFWVMAKDTIEELDASVYYVIKNNLAINMRAWGNERFPAISNLFFHGVRLYAEILKGVYEGFIYVGYRIAHGNRVSFHVVWEYLDAVLHEYMAMASSLFEVIHFFMSPNIAYDHRSARIICEASKLPNHIMSGSLKISAAVSTAANYPMPGSLHGESVGCNPLRMNCSHGEYLADTMLNLNPVCAMTAVIENSPSPADIAAVVNLFSTSKSKFDIFPKESEGSSSPFEYLQTRAVSVATIRALRTLLHFAVKLTLDVLNCMMELITGDDEEDSDCAALMSSLDYPTFAINAAMVISFETQVHLANLLTSFTSYIWSFMYSSADYDPSLYSTVSNWPDEASFAAMLPKTMCIGLPHYQCVQQGLGDFTSPGRNTFHVNAPGGERRVLHACDREMCHCAWSMSERSFFDFRGDDSGTLYHRSHVTGITETSNATQAHTYGFAGFDNATIKYYRQSALGVNITKYGYIESQDAYDKYLSHDGPFPYWLFSAGVCVSACDITSSKDQCGRSFETYVPEAVKGTSVPFVRAGCSYSSRYGCSSDAHHIQPYPLEAATSTFIVAALSGGQRLIISCNKTAYYYFQRYMKKIETAIENTMNPQEDVSPLESLEASIHKSLKKKSDYLIPILYTQTQMVLYFRDVIIAYLEFLRAMVIVMHEDDDSAFLDFQRNLVDLVDMLQDLVNTLGSAWLDLMDDGIRFLMELVSILVKAMQSISDPSLASQLLDDIKTAVESMLNIIIDFAMTIFQLVYRMMSMSSFGEQLLQLIETLCGMSNSLMQTLYTVQNGLCDLISSTIPQPVYDEYRHKFNFGSLGSFKVSIPTLALKNKKLASLFGSGFMNQLEIMFSCHCPKPKDISRDPDRYRDSKYDDCLKESDCTMPSQASATSFRPMEASLCYTRTTEHLENIYETDLLPTIGYVNDWRVKCSMCWATSESFCMESRTGGEDSNGARANMFTTYGSFEKDSMSLCSKHTRKSSCEANIQTDMNIAMCAWDPYFYAESEDEELRASPGKCLGRRTVRNEYYGQPCVCEKCRGGVYCGAGGFCTCGVLPYLTLGLECQSAMTVQQEGDIEVFTRSPGDSTKPCGTCPSLGAKALSPKEAHFESVCYVRQAEFCFYRSRLSYSGIENADAQPLSECLANLEVFGPVLCRTYCDSSVKNSMNLLYSRVSLNYTTHSNLNLYESLAMDASDIPTTEFCTCDLNLLSVYMDAVDNHEDVSTLDIEVNTNTFTAQKLETSGAEDEARRRRRLRRLLQNDSDSEHDTSPPPRPPPSPAQPADGTSTNNTNATSGDVEPPNAYTHEVLRAIFGATQDSKSGSPCHSDADCYQLDKACAQLYSGSDAPVLCASCLRDSFVTAKAARHCDGTTKVCRCGISPAQTLHQRGGDLNIEKAQNVTLAFLANVEMWPGDSFCDVLFRDLVERNPKLNLDDLGVAEWVHIKKCMEWRMFGLRLQTALGMPTFPVDIAYNWKRPFDLIQKAGIGTYVYYSVLDHNDTQMNTTRIVSAFEKHGVDPVLYLTLHEKLSDLFAPVYRAVREAMQNVTAALYSKVQTNKVVTVVTNETDIVNSMKDRCHRMYLTSGRILRHVAKKDLFHHIKNVTQVFTPAMSSVWHAAGNIKRTHALASDPVHGKTFFKKVKRFYRLQYEHKWHLNSSFWESAPANDSNRQSGLLRKLLQTDDDTAEVSNSRTEYCDVYQNIVSVIEETSDFGAQYYGFDAATLEEVNHTMQSSVCAFLDAMKMVESDSICKNSLYNQQRQEDSRGVFTIIYDHYLLQINDVISWPSAAHARANDVTRTGLSETDKIDACNHITTTTFFVCVVEVVCAWANVAFDFDEDVTQTVVNDMWSISSTINENVSIEVINNISFYDPNYEGLLYPDDPVKSESLPRGSVRYDLSGFRWPLGNWPSKPTTWRQDDHEVAYFRSWYERWEEYNFTQSDDLSVLILKQMREYRDVDFYTYHKQEQNASWWNADFYGRIGMMPAHLFMGMCEIRSAELETVTTDVMRWCIDENSKSTTFGPNHALMWKDMGYGPNQTAYGWFKVPFTKTSFRFDRPKERAYGLLRMHVDYPNPLHRLMYDPQVLRAEVNAAQAEAYINRSVIVRLDMHEDNFFDNSTVRRQLYYCVCSEYSDDELDACLENEACIAPKRSYFTQKNMQDPPEFVYDIGGWWDCRSTMTDADDLPCVPLPSQLLTTVANLTSKQEEFEISTQLVSNTERSCKDTSVITCAHRDNRWPVTCVFVSNFIISVMIVLILKYLFGMQNVEMYMIGSVSMLVAFHMSLVKSYQWEIGCYPMLPTCLFDDVANDVQTYFLPRHINWPVTWAKRNSENNRLYDNVDCSSAPFGFSDGYRNVFYLWRRHGPESLDSLCDSRGTAWVCTLFDQYARYYKEYDSMHTALQYGYDNVDSLVKVYDACQLRTMLNFVPAFAFTITAVAIVTILITLLLGTSIQMFAVFLTLRTYVQYVVAYLNIKLYVLTSMVAIKNHNKEHAL</sequence>
<keyword evidence="2" id="KW-1133">Transmembrane helix</keyword>
<name>A0AAE0EYW3_9CHLO</name>
<gene>
    <name evidence="3" type="ORF">CYMTET_44677</name>
</gene>
<dbReference type="Proteomes" id="UP001190700">
    <property type="component" value="Unassembled WGS sequence"/>
</dbReference>
<feature type="compositionally biased region" description="Pro residues" evidence="1">
    <location>
        <begin position="1302"/>
        <end position="1312"/>
    </location>
</feature>
<evidence type="ECO:0000313" key="4">
    <source>
        <dbReference type="Proteomes" id="UP001190700"/>
    </source>
</evidence>
<reference evidence="3 4" key="1">
    <citation type="journal article" date="2015" name="Genome Biol. Evol.">
        <title>Comparative Genomics of a Bacterivorous Green Alga Reveals Evolutionary Causalities and Consequences of Phago-Mixotrophic Mode of Nutrition.</title>
        <authorList>
            <person name="Burns J.A."/>
            <person name="Paasch A."/>
            <person name="Narechania A."/>
            <person name="Kim E."/>
        </authorList>
    </citation>
    <scope>NUCLEOTIDE SEQUENCE [LARGE SCALE GENOMIC DNA]</scope>
    <source>
        <strain evidence="3 4">PLY_AMNH</strain>
    </source>
</reference>
<proteinExistence type="predicted"/>
<comment type="caution">
    <text evidence="3">The sequence shown here is derived from an EMBL/GenBank/DDBJ whole genome shotgun (WGS) entry which is preliminary data.</text>
</comment>
<feature type="transmembrane region" description="Helical" evidence="2">
    <location>
        <begin position="2268"/>
        <end position="2292"/>
    </location>
</feature>
<evidence type="ECO:0000256" key="2">
    <source>
        <dbReference type="SAM" id="Phobius"/>
    </source>
</evidence>
<protein>
    <submittedName>
        <fullName evidence="3">Uncharacterized protein</fullName>
    </submittedName>
</protein>
<keyword evidence="2" id="KW-0472">Membrane</keyword>
<keyword evidence="4" id="KW-1185">Reference proteome</keyword>
<feature type="compositionally biased region" description="Low complexity" evidence="1">
    <location>
        <begin position="1313"/>
        <end position="1329"/>
    </location>
</feature>
<dbReference type="EMBL" id="LGRX02030310">
    <property type="protein sequence ID" value="KAK3245856.1"/>
    <property type="molecule type" value="Genomic_DNA"/>
</dbReference>
<accession>A0AAE0EYW3</accession>
<evidence type="ECO:0000256" key="1">
    <source>
        <dbReference type="SAM" id="MobiDB-lite"/>
    </source>
</evidence>